<organism evidence="3 4">
    <name type="scientific">Micromonospora krabiensis</name>
    <dbReference type="NCBI Taxonomy" id="307121"/>
    <lineage>
        <taxon>Bacteria</taxon>
        <taxon>Bacillati</taxon>
        <taxon>Actinomycetota</taxon>
        <taxon>Actinomycetes</taxon>
        <taxon>Micromonosporales</taxon>
        <taxon>Micromonosporaceae</taxon>
        <taxon>Micromonospora</taxon>
    </lineage>
</organism>
<evidence type="ECO:0000313" key="3">
    <source>
        <dbReference type="EMBL" id="SBV25353.1"/>
    </source>
</evidence>
<sequence>MNEAEQMRRALRATERADLPPLDLDAIMRDGRRLRRRRHLVSGGAAALSVVALTGVVVVGVRATAPAPAVRPAPVASASPAAPAATSPAPTASRREPERQPVGEVVGTGIRGTDGDERVLYFVPVDLPRTPGVKIALVAGRRAPDGSITSDYLINDVEGSDRRPGFHQIGYDQSPETPRPTPMPGFGYFVGPADRIIGTVDGREIPARLARWSRDTRVVVFWFDPKALPPGVELDGIVARDAKGRRL</sequence>
<evidence type="ECO:0000256" key="1">
    <source>
        <dbReference type="SAM" id="MobiDB-lite"/>
    </source>
</evidence>
<evidence type="ECO:0000313" key="4">
    <source>
        <dbReference type="Proteomes" id="UP000199393"/>
    </source>
</evidence>
<name>A0A1C3MYE1_9ACTN</name>
<keyword evidence="2" id="KW-0472">Membrane</keyword>
<dbReference type="RefSeq" id="WP_091588631.1">
    <property type="nucleotide sequence ID" value="NZ_JBHRWG010000007.1"/>
</dbReference>
<dbReference type="Proteomes" id="UP000199393">
    <property type="component" value="Chromosome I"/>
</dbReference>
<reference evidence="4" key="1">
    <citation type="submission" date="2016-06" db="EMBL/GenBank/DDBJ databases">
        <authorList>
            <person name="Varghese N."/>
        </authorList>
    </citation>
    <scope>NUCLEOTIDE SEQUENCE [LARGE SCALE GENOMIC DNA]</scope>
    <source>
        <strain evidence="4">DSM 45344</strain>
    </source>
</reference>
<accession>A0A1C3MYE1</accession>
<feature type="region of interest" description="Disordered" evidence="1">
    <location>
        <begin position="68"/>
        <end position="110"/>
    </location>
</feature>
<feature type="compositionally biased region" description="Low complexity" evidence="1">
    <location>
        <begin position="68"/>
        <end position="92"/>
    </location>
</feature>
<dbReference type="AlphaFoldDB" id="A0A1C3MYE1"/>
<dbReference type="OrthoDB" id="3690121at2"/>
<keyword evidence="2" id="KW-1133">Transmembrane helix</keyword>
<feature type="transmembrane region" description="Helical" evidence="2">
    <location>
        <begin position="39"/>
        <end position="61"/>
    </location>
</feature>
<evidence type="ECO:0000256" key="2">
    <source>
        <dbReference type="SAM" id="Phobius"/>
    </source>
</evidence>
<keyword evidence="2" id="KW-0812">Transmembrane</keyword>
<gene>
    <name evidence="3" type="ORF">GA0070620_0826</name>
</gene>
<dbReference type="EMBL" id="LT598496">
    <property type="protein sequence ID" value="SBV25353.1"/>
    <property type="molecule type" value="Genomic_DNA"/>
</dbReference>
<keyword evidence="4" id="KW-1185">Reference proteome</keyword>
<proteinExistence type="predicted"/>
<dbReference type="PATRIC" id="fig|307121.4.peg.849"/>
<protein>
    <submittedName>
        <fullName evidence="3">Uncharacterized protein</fullName>
    </submittedName>
</protein>